<evidence type="ECO:0008006" key="3">
    <source>
        <dbReference type="Google" id="ProtNLM"/>
    </source>
</evidence>
<protein>
    <recommendedName>
        <fullName evidence="3">Secreted protein</fullName>
    </recommendedName>
</protein>
<evidence type="ECO:0000313" key="2">
    <source>
        <dbReference type="Proteomes" id="UP001179952"/>
    </source>
</evidence>
<comment type="caution">
    <text evidence="1">The sequence shown here is derived from an EMBL/GenBank/DDBJ whole genome shotgun (WGS) entry which is preliminary data.</text>
</comment>
<dbReference type="EMBL" id="JAUJYN010000008">
    <property type="protein sequence ID" value="KAK1265671.1"/>
    <property type="molecule type" value="Genomic_DNA"/>
</dbReference>
<accession>A0AAV9AP40</accession>
<dbReference type="Proteomes" id="UP001179952">
    <property type="component" value="Unassembled WGS sequence"/>
</dbReference>
<dbReference type="AlphaFoldDB" id="A0AAV9AP40"/>
<evidence type="ECO:0000313" key="1">
    <source>
        <dbReference type="EMBL" id="KAK1265671.1"/>
    </source>
</evidence>
<sequence>MFHAALPPTSCVVAADTAAAAAINRTDSRDHITPFAAISNSPLLWCSAGHPPLSSLKISQTMKTERDIERDCVVDYYVCMSFALYRGDMGSDFFE</sequence>
<keyword evidence="2" id="KW-1185">Reference proteome</keyword>
<reference evidence="1" key="2">
    <citation type="submission" date="2023-06" db="EMBL/GenBank/DDBJ databases">
        <authorList>
            <person name="Ma L."/>
            <person name="Liu K.-W."/>
            <person name="Li Z."/>
            <person name="Hsiao Y.-Y."/>
            <person name="Qi Y."/>
            <person name="Fu T."/>
            <person name="Tang G."/>
            <person name="Zhang D."/>
            <person name="Sun W.-H."/>
            <person name="Liu D.-K."/>
            <person name="Li Y."/>
            <person name="Chen G.-Z."/>
            <person name="Liu X.-D."/>
            <person name="Liao X.-Y."/>
            <person name="Jiang Y.-T."/>
            <person name="Yu X."/>
            <person name="Hao Y."/>
            <person name="Huang J."/>
            <person name="Zhao X.-W."/>
            <person name="Ke S."/>
            <person name="Chen Y.-Y."/>
            <person name="Wu W.-L."/>
            <person name="Hsu J.-L."/>
            <person name="Lin Y.-F."/>
            <person name="Huang M.-D."/>
            <person name="Li C.-Y."/>
            <person name="Huang L."/>
            <person name="Wang Z.-W."/>
            <person name="Zhao X."/>
            <person name="Zhong W.-Y."/>
            <person name="Peng D.-H."/>
            <person name="Ahmad S."/>
            <person name="Lan S."/>
            <person name="Zhang J.-S."/>
            <person name="Tsai W.-C."/>
            <person name="Van De Peer Y."/>
            <person name="Liu Z.-J."/>
        </authorList>
    </citation>
    <scope>NUCLEOTIDE SEQUENCE</scope>
    <source>
        <strain evidence="1">SCP</strain>
        <tissue evidence="1">Leaves</tissue>
    </source>
</reference>
<proteinExistence type="predicted"/>
<gene>
    <name evidence="1" type="ORF">QJS04_geneDACA016162</name>
</gene>
<reference evidence="1" key="1">
    <citation type="journal article" date="2023" name="Nat. Commun.">
        <title>Diploid and tetraploid genomes of Acorus and the evolution of monocots.</title>
        <authorList>
            <person name="Ma L."/>
            <person name="Liu K.W."/>
            <person name="Li Z."/>
            <person name="Hsiao Y.Y."/>
            <person name="Qi Y."/>
            <person name="Fu T."/>
            <person name="Tang G.D."/>
            <person name="Zhang D."/>
            <person name="Sun W.H."/>
            <person name="Liu D.K."/>
            <person name="Li Y."/>
            <person name="Chen G.Z."/>
            <person name="Liu X.D."/>
            <person name="Liao X.Y."/>
            <person name="Jiang Y.T."/>
            <person name="Yu X."/>
            <person name="Hao Y."/>
            <person name="Huang J."/>
            <person name="Zhao X.W."/>
            <person name="Ke S."/>
            <person name="Chen Y.Y."/>
            <person name="Wu W.L."/>
            <person name="Hsu J.L."/>
            <person name="Lin Y.F."/>
            <person name="Huang M.D."/>
            <person name="Li C.Y."/>
            <person name="Huang L."/>
            <person name="Wang Z.W."/>
            <person name="Zhao X."/>
            <person name="Zhong W.Y."/>
            <person name="Peng D.H."/>
            <person name="Ahmad S."/>
            <person name="Lan S."/>
            <person name="Zhang J.S."/>
            <person name="Tsai W.C."/>
            <person name="Van de Peer Y."/>
            <person name="Liu Z.J."/>
        </authorList>
    </citation>
    <scope>NUCLEOTIDE SEQUENCE</scope>
    <source>
        <strain evidence="1">SCP</strain>
    </source>
</reference>
<name>A0AAV9AP40_ACOGR</name>
<organism evidence="1 2">
    <name type="scientific">Acorus gramineus</name>
    <name type="common">Dwarf sweet flag</name>
    <dbReference type="NCBI Taxonomy" id="55184"/>
    <lineage>
        <taxon>Eukaryota</taxon>
        <taxon>Viridiplantae</taxon>
        <taxon>Streptophyta</taxon>
        <taxon>Embryophyta</taxon>
        <taxon>Tracheophyta</taxon>
        <taxon>Spermatophyta</taxon>
        <taxon>Magnoliopsida</taxon>
        <taxon>Liliopsida</taxon>
        <taxon>Acoraceae</taxon>
        <taxon>Acorus</taxon>
    </lineage>
</organism>